<sequence length="391" mass="43061">MPNASRLAHDLRRATRERARAEAAEWVATVAFRDGAMKRLSPDVTPLRRLTEQSAIPLQIAAETGQSEGQVVNRLACADRAIEHLPQVWGAFGKGDVDAAQVQAISLAVGKLERDDSRQRLDDEALAYARTHTLAELRRWLKRFIARVEADLFAERAEAERAKRHVHIEHLDDGMALLQAYLPSHHAAAIGARLERLAKQPATDDEGQPDRRTRVQRQADLLTHLLTSASADHVPGTPGLRCDIAVTIDAAVLTGAVVGQASAADGSWHVPATWILDSALVGEAFWHRLLVDPITDNTLAHDYRGYSPPDVLRRAVQFRDQVCVTPGCLVPADRCELDHDIPWPAGHTHGTNLRCRCKRHHNIKGHGVVPHLVDPPPPSFHGFAMDFAFAS</sequence>
<proteinExistence type="predicted"/>
<comment type="caution">
    <text evidence="2">The sequence shown here is derived from an EMBL/GenBank/DDBJ whole genome shotgun (WGS) entry which is preliminary data.</text>
</comment>
<evidence type="ECO:0000259" key="1">
    <source>
        <dbReference type="SMART" id="SM00507"/>
    </source>
</evidence>
<gene>
    <name evidence="2" type="ORF">GCM10009710_27710</name>
</gene>
<dbReference type="CDD" id="cd00085">
    <property type="entry name" value="HNHc"/>
    <property type="match status" value="1"/>
</dbReference>
<feature type="domain" description="HNH nuclease" evidence="1">
    <location>
        <begin position="311"/>
        <end position="362"/>
    </location>
</feature>
<organism evidence="2 3">
    <name type="scientific">Aeromicrobium alkaliterrae</name>
    <dbReference type="NCBI Taxonomy" id="302168"/>
    <lineage>
        <taxon>Bacteria</taxon>
        <taxon>Bacillati</taxon>
        <taxon>Actinomycetota</taxon>
        <taxon>Actinomycetes</taxon>
        <taxon>Propionibacteriales</taxon>
        <taxon>Nocardioidaceae</taxon>
        <taxon>Aeromicrobium</taxon>
    </lineage>
</organism>
<dbReference type="Pfam" id="PF02720">
    <property type="entry name" value="DUF222"/>
    <property type="match status" value="1"/>
</dbReference>
<dbReference type="InterPro" id="IPR003870">
    <property type="entry name" value="DUF222"/>
</dbReference>
<dbReference type="EMBL" id="BAAAME010000005">
    <property type="protein sequence ID" value="GAA1746190.1"/>
    <property type="molecule type" value="Genomic_DNA"/>
</dbReference>
<reference evidence="2 3" key="1">
    <citation type="journal article" date="2019" name="Int. J. Syst. Evol. Microbiol.">
        <title>The Global Catalogue of Microorganisms (GCM) 10K type strain sequencing project: providing services to taxonomists for standard genome sequencing and annotation.</title>
        <authorList>
            <consortium name="The Broad Institute Genomics Platform"/>
            <consortium name="The Broad Institute Genome Sequencing Center for Infectious Disease"/>
            <person name="Wu L."/>
            <person name="Ma J."/>
        </authorList>
    </citation>
    <scope>NUCLEOTIDE SEQUENCE [LARGE SCALE GENOMIC DNA]</scope>
    <source>
        <strain evidence="2 3">JCM 13518</strain>
    </source>
</reference>
<dbReference type="SMART" id="SM00507">
    <property type="entry name" value="HNHc"/>
    <property type="match status" value="1"/>
</dbReference>
<dbReference type="InterPro" id="IPR003615">
    <property type="entry name" value="HNH_nuc"/>
</dbReference>
<dbReference type="Proteomes" id="UP001501057">
    <property type="component" value="Unassembled WGS sequence"/>
</dbReference>
<accession>A0ABN2K131</accession>
<evidence type="ECO:0000313" key="2">
    <source>
        <dbReference type="EMBL" id="GAA1746190.1"/>
    </source>
</evidence>
<evidence type="ECO:0000313" key="3">
    <source>
        <dbReference type="Proteomes" id="UP001501057"/>
    </source>
</evidence>
<name>A0ABN2K131_9ACTN</name>
<dbReference type="RefSeq" id="WP_344202684.1">
    <property type="nucleotide sequence ID" value="NZ_BAAAME010000005.1"/>
</dbReference>
<protein>
    <recommendedName>
        <fullName evidence="1">HNH nuclease domain-containing protein</fullName>
    </recommendedName>
</protein>
<keyword evidence="3" id="KW-1185">Reference proteome</keyword>